<dbReference type="EMBL" id="FWWT01000022">
    <property type="protein sequence ID" value="SMB94018.1"/>
    <property type="molecule type" value="Genomic_DNA"/>
</dbReference>
<keyword evidence="4 6" id="KW-1133">Transmembrane helix</keyword>
<evidence type="ECO:0000256" key="5">
    <source>
        <dbReference type="ARBA" id="ARBA00023136"/>
    </source>
</evidence>
<feature type="transmembrane region" description="Helical" evidence="6">
    <location>
        <begin position="39"/>
        <end position="64"/>
    </location>
</feature>
<evidence type="ECO:0000256" key="3">
    <source>
        <dbReference type="ARBA" id="ARBA00022692"/>
    </source>
</evidence>
<comment type="subcellular location">
    <subcellularLocation>
        <location evidence="1">Membrane</location>
        <topology evidence="1">Multi-pass membrane protein</topology>
    </subcellularLocation>
</comment>
<feature type="transmembrane region" description="Helical" evidence="6">
    <location>
        <begin position="235"/>
        <end position="254"/>
    </location>
</feature>
<dbReference type="InterPro" id="IPR002549">
    <property type="entry name" value="AI-2E-like"/>
</dbReference>
<feature type="transmembrane region" description="Helical" evidence="6">
    <location>
        <begin position="332"/>
        <end position="354"/>
    </location>
</feature>
<keyword evidence="8" id="KW-1185">Reference proteome</keyword>
<dbReference type="AlphaFoldDB" id="A0A1W1VL15"/>
<feature type="transmembrane region" description="Helical" evidence="6">
    <location>
        <begin position="76"/>
        <end position="103"/>
    </location>
</feature>
<dbReference type="Pfam" id="PF01594">
    <property type="entry name" value="AI-2E_transport"/>
    <property type="match status" value="1"/>
</dbReference>
<accession>A0A1W1VL15</accession>
<dbReference type="OrthoDB" id="9774361at2"/>
<evidence type="ECO:0000256" key="2">
    <source>
        <dbReference type="ARBA" id="ARBA00009773"/>
    </source>
</evidence>
<evidence type="ECO:0000256" key="6">
    <source>
        <dbReference type="SAM" id="Phobius"/>
    </source>
</evidence>
<reference evidence="7 8" key="1">
    <citation type="submission" date="2017-04" db="EMBL/GenBank/DDBJ databases">
        <authorList>
            <person name="Afonso C.L."/>
            <person name="Miller P.J."/>
            <person name="Scott M.A."/>
            <person name="Spackman E."/>
            <person name="Goraichik I."/>
            <person name="Dimitrov K.M."/>
            <person name="Suarez D.L."/>
            <person name="Swayne D.E."/>
        </authorList>
    </citation>
    <scope>NUCLEOTIDE SEQUENCE [LARGE SCALE GENOMIC DNA]</scope>
    <source>
        <strain evidence="7 8">DSM 11270</strain>
    </source>
</reference>
<evidence type="ECO:0000256" key="4">
    <source>
        <dbReference type="ARBA" id="ARBA00022989"/>
    </source>
</evidence>
<dbReference type="Proteomes" id="UP000192731">
    <property type="component" value="Unassembled WGS sequence"/>
</dbReference>
<organism evidence="7 8">
    <name type="scientific">Desulfonispora thiosulfatigenes DSM 11270</name>
    <dbReference type="NCBI Taxonomy" id="656914"/>
    <lineage>
        <taxon>Bacteria</taxon>
        <taxon>Bacillati</taxon>
        <taxon>Bacillota</taxon>
        <taxon>Clostridia</taxon>
        <taxon>Eubacteriales</taxon>
        <taxon>Peptococcaceae</taxon>
        <taxon>Desulfonispora</taxon>
    </lineage>
</organism>
<feature type="transmembrane region" description="Helical" evidence="6">
    <location>
        <begin position="168"/>
        <end position="193"/>
    </location>
</feature>
<dbReference type="PANTHER" id="PTHR21716:SF68">
    <property type="entry name" value="TRANSPORT PROTEIN YTVI-RELATED"/>
    <property type="match status" value="1"/>
</dbReference>
<dbReference type="STRING" id="656914.SAMN00017405_0134"/>
<dbReference type="GO" id="GO:0055085">
    <property type="term" value="P:transmembrane transport"/>
    <property type="evidence" value="ECO:0007669"/>
    <property type="project" value="TreeGrafter"/>
</dbReference>
<name>A0A1W1VL15_DESTI</name>
<feature type="transmembrane region" description="Helical" evidence="6">
    <location>
        <begin position="12"/>
        <end position="33"/>
    </location>
</feature>
<keyword evidence="3 6" id="KW-0812">Transmembrane</keyword>
<feature type="transmembrane region" description="Helical" evidence="6">
    <location>
        <begin position="294"/>
        <end position="312"/>
    </location>
</feature>
<dbReference type="NCBIfam" id="TIGR02872">
    <property type="entry name" value="spore_ytvI"/>
    <property type="match status" value="1"/>
</dbReference>
<evidence type="ECO:0000256" key="1">
    <source>
        <dbReference type="ARBA" id="ARBA00004141"/>
    </source>
</evidence>
<dbReference type="GO" id="GO:0016020">
    <property type="term" value="C:membrane"/>
    <property type="evidence" value="ECO:0007669"/>
    <property type="project" value="UniProtKB-SubCell"/>
</dbReference>
<sequence>MDNDITRYLKILLPITIGVIGLLGFYLIIYYIFPVAVDIVYVILGALSPFILAVILAILVDPIVKFFVLKIKLPRSLSVIISLMLIFGIIILLLIMLSSHLIIELKELSDVLSNLSNDFMNLGWKIVQDVRAFISNNPLPVDVRKAIEENISGIIESVKSFLGASSEWLISFLAKLPIIITIALVSFVATYFISKDKDNIYNFFIKMIPIEWIKPLNKIIGTMTSALFGFLRAQAILISVTTILTIIGLSILGLDYSFSVGVLTGIFDLIPILGPGAIFIPWAIWNLIVGKTKFAIALIILYAIIVIIRQMIEPKVLSHSIGLHPLATLMAIFIGLRLLGVIGLFVGPIILLLIKTFIEINQKGEI</sequence>
<evidence type="ECO:0000313" key="7">
    <source>
        <dbReference type="EMBL" id="SMB94018.1"/>
    </source>
</evidence>
<evidence type="ECO:0000313" key="8">
    <source>
        <dbReference type="Proteomes" id="UP000192731"/>
    </source>
</evidence>
<dbReference type="RefSeq" id="WP_159446320.1">
    <property type="nucleotide sequence ID" value="NZ_FWWT01000022.1"/>
</dbReference>
<comment type="similarity">
    <text evidence="2">Belongs to the autoinducer-2 exporter (AI-2E) (TC 2.A.86) family.</text>
</comment>
<feature type="transmembrane region" description="Helical" evidence="6">
    <location>
        <begin position="260"/>
        <end position="282"/>
    </location>
</feature>
<dbReference type="PANTHER" id="PTHR21716">
    <property type="entry name" value="TRANSMEMBRANE PROTEIN"/>
    <property type="match status" value="1"/>
</dbReference>
<protein>
    <submittedName>
        <fullName evidence="7">Sporulation integral membrane protein YtvI</fullName>
    </submittedName>
</protein>
<gene>
    <name evidence="7" type="ORF">SAMN00017405_0134</name>
</gene>
<dbReference type="InterPro" id="IPR014227">
    <property type="entry name" value="YtvI-like"/>
</dbReference>
<keyword evidence="5 6" id="KW-0472">Membrane</keyword>
<proteinExistence type="inferred from homology"/>